<keyword evidence="6" id="KW-0805">Transcription regulation</keyword>
<dbReference type="InterPro" id="IPR050331">
    <property type="entry name" value="Zinc_finger"/>
</dbReference>
<keyword evidence="2" id="KW-0479">Metal-binding</keyword>
<gene>
    <name evidence="9" type="ORF">OFUS_LOCUS4927</name>
</gene>
<keyword evidence="7" id="KW-0804">Transcription</keyword>
<evidence type="ECO:0000313" key="10">
    <source>
        <dbReference type="Proteomes" id="UP000749559"/>
    </source>
</evidence>
<evidence type="ECO:0000256" key="1">
    <source>
        <dbReference type="ARBA" id="ARBA00004123"/>
    </source>
</evidence>
<name>A0A8J1TJ96_OWEFU</name>
<dbReference type="AlphaFoldDB" id="A0A8J1TJ96"/>
<evidence type="ECO:0000256" key="4">
    <source>
        <dbReference type="ARBA" id="ARBA00022771"/>
    </source>
</evidence>
<keyword evidence="5" id="KW-0862">Zinc</keyword>
<keyword evidence="3" id="KW-0677">Repeat</keyword>
<evidence type="ECO:0000256" key="5">
    <source>
        <dbReference type="ARBA" id="ARBA00022833"/>
    </source>
</evidence>
<evidence type="ECO:0000313" key="9">
    <source>
        <dbReference type="EMBL" id="CAH1777945.1"/>
    </source>
</evidence>
<dbReference type="FunFam" id="3.30.160.60:FF:000446">
    <property type="entry name" value="Zinc finger protein"/>
    <property type="match status" value="1"/>
</dbReference>
<dbReference type="InterPro" id="IPR036236">
    <property type="entry name" value="Znf_C2H2_sf"/>
</dbReference>
<dbReference type="PANTHER" id="PTHR16515">
    <property type="entry name" value="PR DOMAIN ZINC FINGER PROTEIN"/>
    <property type="match status" value="1"/>
</dbReference>
<evidence type="ECO:0000256" key="6">
    <source>
        <dbReference type="ARBA" id="ARBA00023015"/>
    </source>
</evidence>
<comment type="subcellular location">
    <subcellularLocation>
        <location evidence="1">Nucleus</location>
    </subcellularLocation>
</comment>
<dbReference type="GO" id="GO:0005634">
    <property type="term" value="C:nucleus"/>
    <property type="evidence" value="ECO:0007669"/>
    <property type="project" value="UniProtKB-SubCell"/>
</dbReference>
<organism evidence="9 10">
    <name type="scientific">Owenia fusiformis</name>
    <name type="common">Polychaete worm</name>
    <dbReference type="NCBI Taxonomy" id="6347"/>
    <lineage>
        <taxon>Eukaryota</taxon>
        <taxon>Metazoa</taxon>
        <taxon>Spiralia</taxon>
        <taxon>Lophotrochozoa</taxon>
        <taxon>Annelida</taxon>
        <taxon>Polychaeta</taxon>
        <taxon>Sedentaria</taxon>
        <taxon>Canalipalpata</taxon>
        <taxon>Sabellida</taxon>
        <taxon>Oweniida</taxon>
        <taxon>Oweniidae</taxon>
        <taxon>Owenia</taxon>
    </lineage>
</organism>
<dbReference type="Gene3D" id="3.30.160.60">
    <property type="entry name" value="Classic Zinc Finger"/>
    <property type="match status" value="6"/>
</dbReference>
<accession>A0A8J1TJ96</accession>
<keyword evidence="4" id="KW-0863">Zinc-finger</keyword>
<comment type="caution">
    <text evidence="9">The sequence shown here is derived from an EMBL/GenBank/DDBJ whole genome shotgun (WGS) entry which is preliminary data.</text>
</comment>
<dbReference type="OrthoDB" id="8113227at2759"/>
<dbReference type="PANTHER" id="PTHR16515:SF49">
    <property type="entry name" value="GASTRULA ZINC FINGER PROTEIN XLCGF49.1-LIKE-RELATED"/>
    <property type="match status" value="1"/>
</dbReference>
<dbReference type="Pfam" id="PF00096">
    <property type="entry name" value="zf-C2H2"/>
    <property type="match status" value="3"/>
</dbReference>
<sequence length="281" mass="32800">KSMEKYLREADNTACHVTSGENAKTFKPKSEISPELYCDLCHEEFQSSDRLLSHVSMQHSENKTKSQSHKHNLHHFESLFLNKIPITAKTLKKGRKRKPVSQPCGICKKVCATKLSLKYHMRRHTGEKPFTCYICQKRFYSKQNMRYHMDFNHGPSSVNSLVSNSNKHTPYQCDICGKYLSSSTSLKIHYRRHTGEKPFKCSICAYSSINKLLLDNHLQTHYTEGRRFPCEVCSKLFYTKENMQSHLVIHSGEKPHSCTICNMKFARKSSVWYHRRKHHPN</sequence>
<dbReference type="FunFam" id="3.30.160.60:FF:001289">
    <property type="entry name" value="Zinc finger protein 574"/>
    <property type="match status" value="1"/>
</dbReference>
<protein>
    <submittedName>
        <fullName evidence="9">Uncharacterized protein</fullName>
    </submittedName>
</protein>
<feature type="non-terminal residue" evidence="9">
    <location>
        <position position="1"/>
    </location>
</feature>
<dbReference type="InterPro" id="IPR013087">
    <property type="entry name" value="Znf_C2H2_type"/>
</dbReference>
<evidence type="ECO:0000256" key="8">
    <source>
        <dbReference type="ARBA" id="ARBA00023242"/>
    </source>
</evidence>
<evidence type="ECO:0000256" key="7">
    <source>
        <dbReference type="ARBA" id="ARBA00023163"/>
    </source>
</evidence>
<evidence type="ECO:0000256" key="2">
    <source>
        <dbReference type="ARBA" id="ARBA00022723"/>
    </source>
</evidence>
<dbReference type="GO" id="GO:1990837">
    <property type="term" value="F:sequence-specific double-stranded DNA binding"/>
    <property type="evidence" value="ECO:0007669"/>
    <property type="project" value="UniProtKB-ARBA"/>
</dbReference>
<dbReference type="FunFam" id="3.30.160.60:FF:000065">
    <property type="entry name" value="B-cell CLL/lymphoma 6, member B"/>
    <property type="match status" value="1"/>
</dbReference>
<dbReference type="EMBL" id="CAIIXF020000002">
    <property type="protein sequence ID" value="CAH1777945.1"/>
    <property type="molecule type" value="Genomic_DNA"/>
</dbReference>
<dbReference type="Pfam" id="PF12874">
    <property type="entry name" value="zf-met"/>
    <property type="match status" value="1"/>
</dbReference>
<dbReference type="GO" id="GO:0008270">
    <property type="term" value="F:zinc ion binding"/>
    <property type="evidence" value="ECO:0007669"/>
    <property type="project" value="UniProtKB-KW"/>
</dbReference>
<dbReference type="Proteomes" id="UP000749559">
    <property type="component" value="Unassembled WGS sequence"/>
</dbReference>
<reference evidence="9" key="1">
    <citation type="submission" date="2022-03" db="EMBL/GenBank/DDBJ databases">
        <authorList>
            <person name="Martin C."/>
        </authorList>
    </citation>
    <scope>NUCLEOTIDE SEQUENCE</scope>
</reference>
<keyword evidence="10" id="KW-1185">Reference proteome</keyword>
<dbReference type="PROSITE" id="PS50157">
    <property type="entry name" value="ZINC_FINGER_C2H2_2"/>
    <property type="match status" value="6"/>
</dbReference>
<keyword evidence="8" id="KW-0539">Nucleus</keyword>
<dbReference type="SMART" id="SM00355">
    <property type="entry name" value="ZnF_C2H2"/>
    <property type="match status" value="7"/>
</dbReference>
<dbReference type="SUPFAM" id="SSF57667">
    <property type="entry name" value="beta-beta-alpha zinc fingers"/>
    <property type="match status" value="3"/>
</dbReference>
<evidence type="ECO:0000256" key="3">
    <source>
        <dbReference type="ARBA" id="ARBA00022737"/>
    </source>
</evidence>
<proteinExistence type="predicted"/>
<dbReference type="PROSITE" id="PS00028">
    <property type="entry name" value="ZINC_FINGER_C2H2_1"/>
    <property type="match status" value="6"/>
</dbReference>
<dbReference type="GO" id="GO:0006357">
    <property type="term" value="P:regulation of transcription by RNA polymerase II"/>
    <property type="evidence" value="ECO:0007669"/>
    <property type="project" value="UniProtKB-ARBA"/>
</dbReference>
<dbReference type="FunFam" id="3.30.160.60:FF:000303">
    <property type="entry name" value="Zinc finger protein 41"/>
    <property type="match status" value="1"/>
</dbReference>